<proteinExistence type="predicted"/>
<dbReference type="WBParaSite" id="ALUE_0001848701-mRNA-1">
    <property type="protein sequence ID" value="ALUE_0001848701-mRNA-1"/>
    <property type="gene ID" value="ALUE_0001848701"/>
</dbReference>
<organism evidence="2 3">
    <name type="scientific">Ascaris lumbricoides</name>
    <name type="common">Giant roundworm</name>
    <dbReference type="NCBI Taxonomy" id="6252"/>
    <lineage>
        <taxon>Eukaryota</taxon>
        <taxon>Metazoa</taxon>
        <taxon>Ecdysozoa</taxon>
        <taxon>Nematoda</taxon>
        <taxon>Chromadorea</taxon>
        <taxon>Rhabditida</taxon>
        <taxon>Spirurina</taxon>
        <taxon>Ascaridomorpha</taxon>
        <taxon>Ascaridoidea</taxon>
        <taxon>Ascarididae</taxon>
        <taxon>Ascaris</taxon>
    </lineage>
</organism>
<keyword evidence="2" id="KW-1185">Reference proteome</keyword>
<dbReference type="Proteomes" id="UP000036681">
    <property type="component" value="Unplaced"/>
</dbReference>
<evidence type="ECO:0000313" key="2">
    <source>
        <dbReference type="Proteomes" id="UP000036681"/>
    </source>
</evidence>
<evidence type="ECO:0000256" key="1">
    <source>
        <dbReference type="SAM" id="MobiDB-lite"/>
    </source>
</evidence>
<accession>A0A0M3IIT2</accession>
<name>A0A0M3IIT2_ASCLU</name>
<feature type="region of interest" description="Disordered" evidence="1">
    <location>
        <begin position="200"/>
        <end position="220"/>
    </location>
</feature>
<sequence length="434" mass="48023">MSQMDGNRNQHPHRCALTAVFATCSATTIINNDPALLQLFGQLGHRSSDHPYHAPHFRHFTSEHTQLCGGHRLCSAYRRRLSLVARSVLSCDKESMLDLLTGNYKWKVARLLSFQSIPFLDLLSDDNIGQLTKMATRLAASAAEHTLAAQNDALERPGRPEAAPITLDARPSEILGQSFTNAISPTISKLIEAQSLARQHPLANPNHPSNRNLDDVPRYNPNFSPTNSYNLKPSFLPNMDNDFARESIIQLAEAFLGTPKRRKPPSNAAFAAKQVQLNGKDTTNMDPFLTIRQLAPGADKNFGIPKGEGCVPFLSEFMQIAYGNCVKEADEKTWDLWGGQIHNALRGDNVDILQASKETCKRGVERHQCGQLRRVISECDILGSLQVGMQMQRAIKRCDEISGILDQNPIQVLNQVNSLIGGEVAQGFLHKFLG</sequence>
<dbReference type="AlphaFoldDB" id="A0A0M3IIT2"/>
<protein>
    <submittedName>
        <fullName evidence="3">Vacuolar protein sorting-associated protein 54</fullName>
    </submittedName>
</protein>
<reference evidence="3" key="1">
    <citation type="submission" date="2016-03" db="UniProtKB">
        <authorList>
            <consortium name="WormBaseParasite"/>
        </authorList>
    </citation>
    <scope>IDENTIFICATION</scope>
</reference>
<evidence type="ECO:0000313" key="3">
    <source>
        <dbReference type="WBParaSite" id="ALUE_0001848701-mRNA-1"/>
    </source>
</evidence>